<keyword evidence="4 9" id="KW-0808">Transferase</keyword>
<dbReference type="Gene3D" id="3.90.1150.10">
    <property type="entry name" value="Aspartate Aminotransferase, domain 1"/>
    <property type="match status" value="1"/>
</dbReference>
<dbReference type="GO" id="GO:0030170">
    <property type="term" value="F:pyridoxal phosphate binding"/>
    <property type="evidence" value="ECO:0007669"/>
    <property type="project" value="InterPro"/>
</dbReference>
<protein>
    <submittedName>
        <fullName evidence="9">Histidinol-phosphate aminotransferase</fullName>
        <ecNumber evidence="9">2.6.1.9</ecNumber>
    </submittedName>
</protein>
<reference evidence="9" key="1">
    <citation type="submission" date="2018-06" db="EMBL/GenBank/DDBJ databases">
        <authorList>
            <person name="Zhirakovskaya E."/>
        </authorList>
    </citation>
    <scope>NUCLEOTIDE SEQUENCE</scope>
</reference>
<gene>
    <name evidence="9" type="ORF">MNBD_NITROSPINAE04-1464</name>
</gene>
<dbReference type="GO" id="GO:0000105">
    <property type="term" value="P:L-histidine biosynthetic process"/>
    <property type="evidence" value="ECO:0007669"/>
    <property type="project" value="UniProtKB-KW"/>
</dbReference>
<dbReference type="InterPro" id="IPR005861">
    <property type="entry name" value="HisP_aminotrans"/>
</dbReference>
<keyword evidence="6" id="KW-0368">Histidine biosynthesis</keyword>
<dbReference type="HAMAP" id="MF_01023">
    <property type="entry name" value="HisC_aminotrans_2"/>
    <property type="match status" value="1"/>
</dbReference>
<dbReference type="EMBL" id="UOGA01000306">
    <property type="protein sequence ID" value="VAX25599.1"/>
    <property type="molecule type" value="Genomic_DNA"/>
</dbReference>
<organism evidence="9">
    <name type="scientific">hydrothermal vent metagenome</name>
    <dbReference type="NCBI Taxonomy" id="652676"/>
    <lineage>
        <taxon>unclassified sequences</taxon>
        <taxon>metagenomes</taxon>
        <taxon>ecological metagenomes</taxon>
    </lineage>
</organism>
<dbReference type="Gene3D" id="3.40.640.10">
    <property type="entry name" value="Type I PLP-dependent aspartate aminotransferase-like (Major domain)"/>
    <property type="match status" value="1"/>
</dbReference>
<evidence type="ECO:0000256" key="4">
    <source>
        <dbReference type="ARBA" id="ARBA00022679"/>
    </source>
</evidence>
<comment type="cofactor">
    <cofactor evidence="1">
        <name>pyridoxal 5'-phosphate</name>
        <dbReference type="ChEBI" id="CHEBI:597326"/>
    </cofactor>
</comment>
<dbReference type="InterPro" id="IPR015422">
    <property type="entry name" value="PyrdxlP-dep_Trfase_small"/>
</dbReference>
<dbReference type="CDD" id="cd00609">
    <property type="entry name" value="AAT_like"/>
    <property type="match status" value="1"/>
</dbReference>
<keyword evidence="5" id="KW-0663">Pyridoxal phosphate</keyword>
<name>A0A3B1C615_9ZZZZ</name>
<evidence type="ECO:0000256" key="5">
    <source>
        <dbReference type="ARBA" id="ARBA00022898"/>
    </source>
</evidence>
<dbReference type="InterPro" id="IPR015421">
    <property type="entry name" value="PyrdxlP-dep_Trfase_major"/>
</dbReference>
<evidence type="ECO:0000313" key="9">
    <source>
        <dbReference type="EMBL" id="VAX25599.1"/>
    </source>
</evidence>
<dbReference type="InterPro" id="IPR004839">
    <property type="entry name" value="Aminotransferase_I/II_large"/>
</dbReference>
<dbReference type="EC" id="2.6.1.9" evidence="9"/>
<evidence type="ECO:0000259" key="8">
    <source>
        <dbReference type="Pfam" id="PF00155"/>
    </source>
</evidence>
<dbReference type="AlphaFoldDB" id="A0A3B1C615"/>
<dbReference type="Pfam" id="PF00155">
    <property type="entry name" value="Aminotran_1_2"/>
    <property type="match status" value="1"/>
</dbReference>
<accession>A0A3B1C615</accession>
<feature type="domain" description="Aminotransferase class I/classII large" evidence="8">
    <location>
        <begin position="27"/>
        <end position="348"/>
    </location>
</feature>
<sequence>MNPEDFIRPTIRKLEAYHVEPHPANVILDANESSYPLPNKMREGLLAIIAGTELNRYPDPDATMLKRVIAKKEGANEKEILLGNGSDEIIQTLIAAVCDPQDRILAPSPTFTMYKKIAQYLSVETVEEPLNDDWDINRHSILGRVDEFQPKIVFIASPNNPTGIVANRDTLATVMNTTPGLVVIDEAYVDYAERSVGLLFRDRPNVVILKTISKIGLAGARLGYMMADERLIEQVNKTRLPYNINSMTQAVAAEVMRNWDQLLPTFEKTKDERTRVFEKLAQLNGITPFPSEANFILMRVENDPAKAFENLLEQGVRVRWFKGNPRLGDCFRVTIGTPAENDLFLTAIEKAL</sequence>
<dbReference type="PANTHER" id="PTHR42885:SF2">
    <property type="entry name" value="HISTIDINOL-PHOSPHATE AMINOTRANSFERASE"/>
    <property type="match status" value="1"/>
</dbReference>
<comment type="pathway">
    <text evidence="7">Amino-acid biosynthesis.</text>
</comment>
<dbReference type="InterPro" id="IPR015424">
    <property type="entry name" value="PyrdxlP-dep_Trfase"/>
</dbReference>
<dbReference type="SUPFAM" id="SSF53383">
    <property type="entry name" value="PLP-dependent transferases"/>
    <property type="match status" value="1"/>
</dbReference>
<dbReference type="GO" id="GO:0004400">
    <property type="term" value="F:histidinol-phosphate transaminase activity"/>
    <property type="evidence" value="ECO:0007669"/>
    <property type="project" value="UniProtKB-EC"/>
</dbReference>
<evidence type="ECO:0000256" key="7">
    <source>
        <dbReference type="ARBA" id="ARBA00029440"/>
    </source>
</evidence>
<dbReference type="PANTHER" id="PTHR42885">
    <property type="entry name" value="HISTIDINOL-PHOSPHATE AMINOTRANSFERASE-RELATED"/>
    <property type="match status" value="1"/>
</dbReference>
<evidence type="ECO:0000256" key="1">
    <source>
        <dbReference type="ARBA" id="ARBA00001933"/>
    </source>
</evidence>
<keyword evidence="3" id="KW-0028">Amino-acid biosynthesis</keyword>
<dbReference type="NCBIfam" id="TIGR01141">
    <property type="entry name" value="hisC"/>
    <property type="match status" value="1"/>
</dbReference>
<evidence type="ECO:0000256" key="3">
    <source>
        <dbReference type="ARBA" id="ARBA00022605"/>
    </source>
</evidence>
<evidence type="ECO:0000256" key="2">
    <source>
        <dbReference type="ARBA" id="ARBA00022576"/>
    </source>
</evidence>
<proteinExistence type="inferred from homology"/>
<evidence type="ECO:0000256" key="6">
    <source>
        <dbReference type="ARBA" id="ARBA00023102"/>
    </source>
</evidence>
<keyword evidence="2 9" id="KW-0032">Aminotransferase</keyword>